<protein>
    <submittedName>
        <fullName evidence="1">Uncharacterized protein</fullName>
    </submittedName>
</protein>
<comment type="caution">
    <text evidence="1">The sequence shown here is derived from an EMBL/GenBank/DDBJ whole genome shotgun (WGS) entry which is preliminary data.</text>
</comment>
<gene>
    <name evidence="1" type="ORF">Sradi_1529800</name>
</gene>
<name>A0AAW2UBX4_SESRA</name>
<dbReference type="AlphaFoldDB" id="A0AAW2UBX4"/>
<dbReference type="EMBL" id="JACGWJ010000006">
    <property type="protein sequence ID" value="KAL0413281.1"/>
    <property type="molecule type" value="Genomic_DNA"/>
</dbReference>
<reference evidence="1" key="1">
    <citation type="submission" date="2020-06" db="EMBL/GenBank/DDBJ databases">
        <authorList>
            <person name="Li T."/>
            <person name="Hu X."/>
            <person name="Zhang T."/>
            <person name="Song X."/>
            <person name="Zhang H."/>
            <person name="Dai N."/>
            <person name="Sheng W."/>
            <person name="Hou X."/>
            <person name="Wei L."/>
        </authorList>
    </citation>
    <scope>NUCLEOTIDE SEQUENCE</scope>
    <source>
        <strain evidence="1">G02</strain>
        <tissue evidence="1">Leaf</tissue>
    </source>
</reference>
<dbReference type="PANTHER" id="PTHR33116:SF86">
    <property type="entry name" value="REVERSE TRANSCRIPTASE DOMAIN-CONTAINING PROTEIN"/>
    <property type="match status" value="1"/>
</dbReference>
<organism evidence="1">
    <name type="scientific">Sesamum radiatum</name>
    <name type="common">Black benniseed</name>
    <dbReference type="NCBI Taxonomy" id="300843"/>
    <lineage>
        <taxon>Eukaryota</taxon>
        <taxon>Viridiplantae</taxon>
        <taxon>Streptophyta</taxon>
        <taxon>Embryophyta</taxon>
        <taxon>Tracheophyta</taxon>
        <taxon>Spermatophyta</taxon>
        <taxon>Magnoliopsida</taxon>
        <taxon>eudicotyledons</taxon>
        <taxon>Gunneridae</taxon>
        <taxon>Pentapetalae</taxon>
        <taxon>asterids</taxon>
        <taxon>lamiids</taxon>
        <taxon>Lamiales</taxon>
        <taxon>Pedaliaceae</taxon>
        <taxon>Sesamum</taxon>
    </lineage>
</organism>
<proteinExistence type="predicted"/>
<accession>A0AAW2UBX4</accession>
<evidence type="ECO:0000313" key="1">
    <source>
        <dbReference type="EMBL" id="KAL0413281.1"/>
    </source>
</evidence>
<sequence length="115" mass="12982">MVSGRSRNALFHNNRDRFWERITGWNAKLLSQDGKGILVKAVLQAIPSYAISHFKFPNHLVRELELTAANFLWHNHAQGAKIQSGKFSATKKVGNRLTVTPKFATIVHEDTVTQT</sequence>
<reference evidence="1" key="2">
    <citation type="journal article" date="2024" name="Plant">
        <title>Genomic evolution and insights into agronomic trait innovations of Sesamum species.</title>
        <authorList>
            <person name="Miao H."/>
            <person name="Wang L."/>
            <person name="Qu L."/>
            <person name="Liu H."/>
            <person name="Sun Y."/>
            <person name="Le M."/>
            <person name="Wang Q."/>
            <person name="Wei S."/>
            <person name="Zheng Y."/>
            <person name="Lin W."/>
            <person name="Duan Y."/>
            <person name="Cao H."/>
            <person name="Xiong S."/>
            <person name="Wang X."/>
            <person name="Wei L."/>
            <person name="Li C."/>
            <person name="Ma Q."/>
            <person name="Ju M."/>
            <person name="Zhao R."/>
            <person name="Li G."/>
            <person name="Mu C."/>
            <person name="Tian Q."/>
            <person name="Mei H."/>
            <person name="Zhang T."/>
            <person name="Gao T."/>
            <person name="Zhang H."/>
        </authorList>
    </citation>
    <scope>NUCLEOTIDE SEQUENCE</scope>
    <source>
        <strain evidence="1">G02</strain>
    </source>
</reference>
<dbReference type="PANTHER" id="PTHR33116">
    <property type="entry name" value="REVERSE TRANSCRIPTASE ZINC-BINDING DOMAIN-CONTAINING PROTEIN-RELATED-RELATED"/>
    <property type="match status" value="1"/>
</dbReference>